<dbReference type="InterPro" id="IPR043129">
    <property type="entry name" value="ATPase_NBD"/>
</dbReference>
<evidence type="ECO:0000256" key="6">
    <source>
        <dbReference type="HAMAP-Rule" id="MF_00020"/>
    </source>
</evidence>
<dbReference type="InterPro" id="IPR004372">
    <property type="entry name" value="Ac/propionate_kinase"/>
</dbReference>
<dbReference type="GO" id="GO:0008776">
    <property type="term" value="F:acetate kinase activity"/>
    <property type="evidence" value="ECO:0007669"/>
    <property type="project" value="UniProtKB-UniRule"/>
</dbReference>
<feature type="active site" description="Proton donor/acceptor" evidence="6">
    <location>
        <position position="148"/>
    </location>
</feature>
<evidence type="ECO:0000256" key="7">
    <source>
        <dbReference type="RuleBase" id="RU003835"/>
    </source>
</evidence>
<dbReference type="CDD" id="cd24010">
    <property type="entry name" value="ASKHA_NBD_AcK_PK"/>
    <property type="match status" value="1"/>
</dbReference>
<evidence type="ECO:0000256" key="2">
    <source>
        <dbReference type="ARBA" id="ARBA00022679"/>
    </source>
</evidence>
<organism evidence="8 9">
    <name type="scientific">Bifidobacterium primatium</name>
    <dbReference type="NCBI Taxonomy" id="2045438"/>
    <lineage>
        <taxon>Bacteria</taxon>
        <taxon>Bacillati</taxon>
        <taxon>Actinomycetota</taxon>
        <taxon>Actinomycetes</taxon>
        <taxon>Bifidobacteriales</taxon>
        <taxon>Bifidobacteriaceae</taxon>
        <taxon>Bifidobacterium</taxon>
    </lineage>
</organism>
<keyword evidence="6" id="KW-0460">Magnesium</keyword>
<feature type="binding site" evidence="6">
    <location>
        <position position="384"/>
    </location>
    <ligand>
        <name>Mg(2+)</name>
        <dbReference type="ChEBI" id="CHEBI:18420"/>
    </ligand>
</feature>
<keyword evidence="3 6" id="KW-0547">Nucleotide-binding</keyword>
<dbReference type="PROSITE" id="PS01075">
    <property type="entry name" value="ACETATE_KINASE_1"/>
    <property type="match status" value="1"/>
</dbReference>
<dbReference type="Gene3D" id="3.30.420.40">
    <property type="match status" value="2"/>
</dbReference>
<feature type="binding site" evidence="6">
    <location>
        <begin position="330"/>
        <end position="334"/>
    </location>
    <ligand>
        <name>ATP</name>
        <dbReference type="ChEBI" id="CHEBI:30616"/>
    </ligand>
</feature>
<dbReference type="GO" id="GO:0005737">
    <property type="term" value="C:cytoplasm"/>
    <property type="evidence" value="ECO:0007669"/>
    <property type="project" value="UniProtKB-SubCell"/>
</dbReference>
<gene>
    <name evidence="6" type="primary">ackA</name>
    <name evidence="8" type="ORF">CS006_07270</name>
</gene>
<evidence type="ECO:0000256" key="1">
    <source>
        <dbReference type="ARBA" id="ARBA00008748"/>
    </source>
</evidence>
<dbReference type="PRINTS" id="PR00471">
    <property type="entry name" value="ACETATEKNASE"/>
</dbReference>
<feature type="site" description="Transition state stabilizer" evidence="6">
    <location>
        <position position="241"/>
    </location>
</feature>
<name>A0A2M9H898_9BIFI</name>
<evidence type="ECO:0000256" key="3">
    <source>
        <dbReference type="ARBA" id="ARBA00022741"/>
    </source>
</evidence>
<comment type="function">
    <text evidence="6">Catalyzes the formation of acetyl phosphate from acetate and ATP. Can also catalyze the reverse reaction.</text>
</comment>
<keyword evidence="4 6" id="KW-0418">Kinase</keyword>
<dbReference type="PIRSF" id="PIRSF000722">
    <property type="entry name" value="Acetate_prop_kin"/>
    <property type="match status" value="1"/>
</dbReference>
<dbReference type="PANTHER" id="PTHR21060">
    <property type="entry name" value="ACETATE KINASE"/>
    <property type="match status" value="1"/>
</dbReference>
<dbReference type="GO" id="GO:0005524">
    <property type="term" value="F:ATP binding"/>
    <property type="evidence" value="ECO:0007669"/>
    <property type="project" value="UniProtKB-KW"/>
</dbReference>
<comment type="subcellular location">
    <subcellularLocation>
        <location evidence="6">Cytoplasm</location>
    </subcellularLocation>
</comment>
<proteinExistence type="inferred from homology"/>
<comment type="cofactor">
    <cofactor evidence="6">
        <name>Mg(2+)</name>
        <dbReference type="ChEBI" id="CHEBI:18420"/>
    </cofactor>
    <cofactor evidence="6">
        <name>Mn(2+)</name>
        <dbReference type="ChEBI" id="CHEBI:29035"/>
    </cofactor>
    <text evidence="6">Mg(2+). Can also accept Mn(2+).</text>
</comment>
<reference evidence="8 9" key="1">
    <citation type="submission" date="2017-10" db="EMBL/GenBank/DDBJ databases">
        <title>Draft genome sequences of strains TRE 1, TRE 9, TRE H and TRI 7, isolated from tamarins, belonging to four potential novel Bifidobacterium species.</title>
        <authorList>
            <person name="Mattarelli P."/>
            <person name="Modesto M."/>
            <person name="Puglisi E."/>
            <person name="Morelli L."/>
            <person name="Spezio C."/>
            <person name="Bonetti A."/>
            <person name="Sandri C."/>
        </authorList>
    </citation>
    <scope>NUCLEOTIDE SEQUENCE [LARGE SCALE GENOMIC DNA]</scope>
    <source>
        <strain evidence="9">TRE1</strain>
    </source>
</reference>
<dbReference type="GO" id="GO:0000287">
    <property type="term" value="F:magnesium ion binding"/>
    <property type="evidence" value="ECO:0007669"/>
    <property type="project" value="UniProtKB-UniRule"/>
</dbReference>
<accession>A0A2M9H898</accession>
<protein>
    <recommendedName>
        <fullName evidence="6">Acetate kinase</fullName>
        <ecNumber evidence="6">2.7.2.1</ecNumber>
    </recommendedName>
    <alternativeName>
        <fullName evidence="6">Acetokinase</fullName>
    </alternativeName>
</protein>
<dbReference type="AlphaFoldDB" id="A0A2M9H898"/>
<sequence>MAKTVLVINSGSSSIKYQLVDLETGEGIASGLVEKIGEPIDGNYKHEYKGEKHKLTEPIHDHEQGLKRVLGFFKEYGPDLEESGIIAVGHRVVQGGSIFPNPALVNDKTIGKVKDLAVLAPLHNGPEAKGAEVMRSLLPDVPQVFVFDSSFFFQLPKEASTYALNKEIADRYQIRRYGAHGTSHEFVGSVVPELIGKPAEGLRQIVLHIGNGASASAQISGKPVDTSMGLTPLEGLVMGGRTGDIDPAVVFHLIRNAHMNVDELDALFNKRSGLTGMTGYGDMREVMRLADEGNEDAKLALDVYVHRIVAYIGNYTAQMGGVDVITFTAGVGENASPIRKMVIDRLAPFGVKLDEEKNNVHTSEPRVISTPDSSVIVAVYPTNEELAIARKSAKIAAAGKDSYGNVFEPADYSE</sequence>
<evidence type="ECO:0000256" key="4">
    <source>
        <dbReference type="ARBA" id="ARBA00022777"/>
    </source>
</evidence>
<dbReference type="GO" id="GO:0006083">
    <property type="term" value="P:acetate metabolic process"/>
    <property type="evidence" value="ECO:0007669"/>
    <property type="project" value="TreeGrafter"/>
</dbReference>
<evidence type="ECO:0000313" key="9">
    <source>
        <dbReference type="Proteomes" id="UP000229095"/>
    </source>
</evidence>
<evidence type="ECO:0000256" key="5">
    <source>
        <dbReference type="ARBA" id="ARBA00022840"/>
    </source>
</evidence>
<feature type="binding site" evidence="6">
    <location>
        <position position="91"/>
    </location>
    <ligand>
        <name>substrate</name>
    </ligand>
</feature>
<comment type="caution">
    <text evidence="8">The sequence shown here is derived from an EMBL/GenBank/DDBJ whole genome shotgun (WGS) entry which is preliminary data.</text>
</comment>
<comment type="pathway">
    <text evidence="6">Metabolic intermediate biosynthesis; acetyl-CoA biosynthesis; acetyl-CoA from acetate: step 1/2.</text>
</comment>
<dbReference type="NCBIfam" id="TIGR00016">
    <property type="entry name" value="ackA"/>
    <property type="match status" value="1"/>
</dbReference>
<dbReference type="InterPro" id="IPR023865">
    <property type="entry name" value="Aliphatic_acid_kinase_CS"/>
</dbReference>
<dbReference type="OrthoDB" id="9802453at2"/>
<feature type="binding site" evidence="6">
    <location>
        <begin position="282"/>
        <end position="284"/>
    </location>
    <ligand>
        <name>ATP</name>
        <dbReference type="ChEBI" id="CHEBI:30616"/>
    </ligand>
</feature>
<dbReference type="GO" id="GO:0006085">
    <property type="term" value="P:acetyl-CoA biosynthetic process"/>
    <property type="evidence" value="ECO:0007669"/>
    <property type="project" value="UniProtKB-UniRule"/>
</dbReference>
<dbReference type="HAMAP" id="MF_00020">
    <property type="entry name" value="Acetate_kinase"/>
    <property type="match status" value="1"/>
</dbReference>
<keyword evidence="5 6" id="KW-0067">ATP-binding</keyword>
<dbReference type="PROSITE" id="PS01076">
    <property type="entry name" value="ACETATE_KINASE_2"/>
    <property type="match status" value="1"/>
</dbReference>
<comment type="similarity">
    <text evidence="1 6 7">Belongs to the acetokinase family.</text>
</comment>
<keyword evidence="6" id="KW-0479">Metal-binding</keyword>
<dbReference type="InterPro" id="IPR000890">
    <property type="entry name" value="Aliphatic_acid_kin_short-chain"/>
</dbReference>
<dbReference type="EC" id="2.7.2.1" evidence="6"/>
<feature type="binding site" evidence="6">
    <location>
        <begin position="208"/>
        <end position="212"/>
    </location>
    <ligand>
        <name>ATP</name>
        <dbReference type="ChEBI" id="CHEBI:30616"/>
    </ligand>
</feature>
<dbReference type="PANTHER" id="PTHR21060:SF15">
    <property type="entry name" value="ACETATE KINASE-RELATED"/>
    <property type="match status" value="1"/>
</dbReference>
<dbReference type="Pfam" id="PF00871">
    <property type="entry name" value="Acetate_kinase"/>
    <property type="match status" value="1"/>
</dbReference>
<keyword evidence="6" id="KW-0963">Cytoplasm</keyword>
<feature type="site" description="Transition state stabilizer" evidence="6">
    <location>
        <position position="180"/>
    </location>
</feature>
<feature type="binding site" evidence="6">
    <location>
        <position position="16"/>
    </location>
    <ligand>
        <name>ATP</name>
        <dbReference type="ChEBI" id="CHEBI:30616"/>
    </ligand>
</feature>
<comment type="catalytic activity">
    <reaction evidence="6">
        <text>acetate + ATP = acetyl phosphate + ADP</text>
        <dbReference type="Rhea" id="RHEA:11352"/>
        <dbReference type="ChEBI" id="CHEBI:22191"/>
        <dbReference type="ChEBI" id="CHEBI:30089"/>
        <dbReference type="ChEBI" id="CHEBI:30616"/>
        <dbReference type="ChEBI" id="CHEBI:456216"/>
        <dbReference type="EC" id="2.7.2.1"/>
    </reaction>
</comment>
<comment type="subunit">
    <text evidence="6">Homodimer.</text>
</comment>
<dbReference type="SUPFAM" id="SSF53067">
    <property type="entry name" value="Actin-like ATPase domain"/>
    <property type="match status" value="2"/>
</dbReference>
<keyword evidence="9" id="KW-1185">Reference proteome</keyword>
<keyword evidence="2 6" id="KW-0808">Transferase</keyword>
<dbReference type="UniPathway" id="UPA00340">
    <property type="reaction ID" value="UER00458"/>
</dbReference>
<evidence type="ECO:0000313" key="8">
    <source>
        <dbReference type="EMBL" id="PJM73039.1"/>
    </source>
</evidence>
<feature type="binding site" evidence="6">
    <location>
        <position position="9"/>
    </location>
    <ligand>
        <name>Mg(2+)</name>
        <dbReference type="ChEBI" id="CHEBI:18420"/>
    </ligand>
</feature>
<dbReference type="Proteomes" id="UP000229095">
    <property type="component" value="Unassembled WGS sequence"/>
</dbReference>
<dbReference type="EMBL" id="PEBI01000003">
    <property type="protein sequence ID" value="PJM73039.1"/>
    <property type="molecule type" value="Genomic_DNA"/>
</dbReference>
<dbReference type="RefSeq" id="WP_100511142.1">
    <property type="nucleotide sequence ID" value="NZ_PEBI01000003.1"/>
</dbReference>